<evidence type="ECO:0000256" key="1">
    <source>
        <dbReference type="SAM" id="Coils"/>
    </source>
</evidence>
<dbReference type="GO" id="GO:0004519">
    <property type="term" value="F:endonuclease activity"/>
    <property type="evidence" value="ECO:0007669"/>
    <property type="project" value="TreeGrafter"/>
</dbReference>
<dbReference type="PANTHER" id="PTHR46535">
    <property type="entry name" value="NEDD4-BINDING PROTEIN 2"/>
    <property type="match status" value="1"/>
</dbReference>
<dbReference type="PANTHER" id="PTHR46535:SF1">
    <property type="entry name" value="NEDD4-BINDING PROTEIN 2"/>
    <property type="match status" value="1"/>
</dbReference>
<accession>A0A3G2S7P8</accession>
<evidence type="ECO:0000259" key="3">
    <source>
        <dbReference type="PROSITE" id="PS51140"/>
    </source>
</evidence>
<feature type="domain" description="CUE" evidence="3">
    <location>
        <begin position="59"/>
        <end position="102"/>
    </location>
</feature>
<dbReference type="SMART" id="SM01162">
    <property type="entry name" value="DUF1771"/>
    <property type="match status" value="1"/>
</dbReference>
<protein>
    <submittedName>
        <fullName evidence="4">Smr domain-containing protein.03</fullName>
    </submittedName>
</protein>
<evidence type="ECO:0000313" key="4">
    <source>
        <dbReference type="EMBL" id="AYO42067.1"/>
    </source>
</evidence>
<dbReference type="Pfam" id="PF01713">
    <property type="entry name" value="Smr"/>
    <property type="match status" value="1"/>
</dbReference>
<dbReference type="GO" id="GO:0043130">
    <property type="term" value="F:ubiquitin binding"/>
    <property type="evidence" value="ECO:0007669"/>
    <property type="project" value="InterPro"/>
</dbReference>
<evidence type="ECO:0000313" key="5">
    <source>
        <dbReference type="Proteomes" id="UP000269793"/>
    </source>
</evidence>
<dbReference type="InterPro" id="IPR036063">
    <property type="entry name" value="Smr_dom_sf"/>
</dbReference>
<dbReference type="InterPro" id="IPR002625">
    <property type="entry name" value="Smr_dom"/>
</dbReference>
<dbReference type="PROSITE" id="PS51140">
    <property type="entry name" value="CUE"/>
    <property type="match status" value="1"/>
</dbReference>
<organism evidence="4 5">
    <name type="scientific">Malassezia restricta (strain ATCC 96810 / NBRC 103918 / CBS 7877)</name>
    <name type="common">Seborrheic dermatitis infection agent</name>
    <dbReference type="NCBI Taxonomy" id="425264"/>
    <lineage>
        <taxon>Eukaryota</taxon>
        <taxon>Fungi</taxon>
        <taxon>Dikarya</taxon>
        <taxon>Basidiomycota</taxon>
        <taxon>Ustilaginomycotina</taxon>
        <taxon>Malasseziomycetes</taxon>
        <taxon>Malasseziales</taxon>
        <taxon>Malasseziaceae</taxon>
        <taxon>Malassezia</taxon>
    </lineage>
</organism>
<dbReference type="SMART" id="SM00463">
    <property type="entry name" value="SMR"/>
    <property type="match status" value="1"/>
</dbReference>
<dbReference type="STRING" id="425264.A0A3G2S7P8"/>
<dbReference type="InterPro" id="IPR003892">
    <property type="entry name" value="CUE"/>
</dbReference>
<keyword evidence="5" id="KW-1185">Reference proteome</keyword>
<dbReference type="InterPro" id="IPR013899">
    <property type="entry name" value="DUF1771"/>
</dbReference>
<dbReference type="PROSITE" id="PS50828">
    <property type="entry name" value="SMR"/>
    <property type="match status" value="1"/>
</dbReference>
<reference evidence="4 5" key="1">
    <citation type="submission" date="2018-10" db="EMBL/GenBank/DDBJ databases">
        <title>Complete genome sequence of Malassezia restricta CBS 7877.</title>
        <authorList>
            <person name="Morand S.C."/>
            <person name="Bertignac M."/>
            <person name="Iltis A."/>
            <person name="Kolder I."/>
            <person name="Pirovano W."/>
            <person name="Jourdain R."/>
            <person name="Clavaud C."/>
        </authorList>
    </citation>
    <scope>NUCLEOTIDE SEQUENCE [LARGE SCALE GENOMIC DNA]</scope>
    <source>
        <strain evidence="4 5">CBS 7877</strain>
    </source>
</reference>
<dbReference type="Gene3D" id="3.30.1370.110">
    <property type="match status" value="1"/>
</dbReference>
<keyword evidence="1" id="KW-0175">Coiled coil</keyword>
<feature type="domain" description="Smr" evidence="2">
    <location>
        <begin position="494"/>
        <end position="575"/>
    </location>
</feature>
<sequence>MSNETEADALIERYASVLDPSLILAIANEPGQSTDEASKILDALVETVPPECVQEKPVSAELTLLFLQQSFPHVAYEKLETLLISSDGDIDMVIDKLYAEDMLAQEPTMPVPKGLDYDALAEGLASKKSKPSNKFKKRTTGPITVSLTDQRSPHHIYYNKRVPRPASKLPDTSVDTFGLTDEEMARKLQNAERDAADAASEPVADQQWLLASSSLSQLSVLLGMSPARIQSLFHQSSFNLHLTFGRAVEAAMISPQAQEAAQAPEFATTCASLASITEETEREIARLLQAAQGHQDAVLDLLQLRNVIREAAEGLVDGPDILDPAGRIGTRRDNAERVTYTQSVHKPVTGSVPHWLPSGDAAFTYAGRASRAGVSRAEAQQPGGITLPASAGRVAMAPAWQDEMDDRVYSSEDCRERAAEYRARRNEALQQAARSAQQSRTSRMGGAAMVYAEEARKYDMEARRWQLRASSALVDQRRLDAQSSGHDSRAADRIDLHGLTVHEALTVVAQHVARWQSTPLGEARSRPPLEIITGRGVHSRHSVSVIRPAIERYLRQRGFRVDTVSNAGVLYVKAPTAT</sequence>
<dbReference type="OrthoDB" id="4080456at2759"/>
<gene>
    <name evidence="4" type="ORF">DNF11_1117</name>
</gene>
<dbReference type="GO" id="GO:0005634">
    <property type="term" value="C:nucleus"/>
    <property type="evidence" value="ECO:0007669"/>
    <property type="project" value="TreeGrafter"/>
</dbReference>
<proteinExistence type="predicted"/>
<dbReference type="InterPro" id="IPR052772">
    <property type="entry name" value="Endo/PolyKinase_Domain-Protein"/>
</dbReference>
<dbReference type="EMBL" id="CP033149">
    <property type="protein sequence ID" value="AYO42067.1"/>
    <property type="molecule type" value="Genomic_DNA"/>
</dbReference>
<dbReference type="CDD" id="cd14279">
    <property type="entry name" value="CUE"/>
    <property type="match status" value="1"/>
</dbReference>
<dbReference type="SUPFAM" id="SSF160443">
    <property type="entry name" value="SMR domain-like"/>
    <property type="match status" value="1"/>
</dbReference>
<dbReference type="AlphaFoldDB" id="A0A3G2S7P8"/>
<name>A0A3G2S7P8_MALR7</name>
<dbReference type="VEuPathDB" id="FungiDB:DNF11_1117"/>
<dbReference type="Proteomes" id="UP000269793">
    <property type="component" value="Chromosome II"/>
</dbReference>
<feature type="coiled-coil region" evidence="1">
    <location>
        <begin position="411"/>
        <end position="438"/>
    </location>
</feature>
<evidence type="ECO:0000259" key="2">
    <source>
        <dbReference type="PROSITE" id="PS50828"/>
    </source>
</evidence>